<accession>A0A3S4F2Y6</accession>
<dbReference type="SUPFAM" id="SSF101478">
    <property type="entry name" value="ADP-ribosylglycohydrolase"/>
    <property type="match status" value="1"/>
</dbReference>
<evidence type="ECO:0000313" key="3">
    <source>
        <dbReference type="Proteomes" id="UP000289323"/>
    </source>
</evidence>
<protein>
    <submittedName>
        <fullName evidence="2">D83b8d4c-3dad-4349-95ef-d88f1e758064</fullName>
    </submittedName>
</protein>
<dbReference type="AlphaFoldDB" id="A0A3S4F2Y6"/>
<evidence type="ECO:0000256" key="1">
    <source>
        <dbReference type="SAM" id="MobiDB-lite"/>
    </source>
</evidence>
<organism evidence="2 3">
    <name type="scientific">Thermothielavioides terrestris</name>
    <dbReference type="NCBI Taxonomy" id="2587410"/>
    <lineage>
        <taxon>Eukaryota</taxon>
        <taxon>Fungi</taxon>
        <taxon>Dikarya</taxon>
        <taxon>Ascomycota</taxon>
        <taxon>Pezizomycotina</taxon>
        <taxon>Sordariomycetes</taxon>
        <taxon>Sordariomycetidae</taxon>
        <taxon>Sordariales</taxon>
        <taxon>Chaetomiaceae</taxon>
        <taxon>Thermothielavioides</taxon>
    </lineage>
</organism>
<dbReference type="Pfam" id="PF03747">
    <property type="entry name" value="ADP_ribosyl_GH"/>
    <property type="match status" value="1"/>
</dbReference>
<feature type="region of interest" description="Disordered" evidence="1">
    <location>
        <begin position="241"/>
        <end position="264"/>
    </location>
</feature>
<sequence length="264" mass="28766">MPLGLGRLVGTVVSSAGFDADPARCARAAWERAGRRPAPNGSLMRTHPVGMICLWRAEGEAFALAAALSRVTHADPSGEGEVDALVERAVEWCRGEDAEGMAMVNVEELWRHVKPDGGLEALQLDERAAIGYVYKTLGSGVVLLRMAMRRMAASQGGLLDRTRLFEELITDLHGLKHEAWLLGKAEALCQVLGLKDGEYNGKDDKDTEVHGGKPELSKEEMEVRWMLLQQAMVKKMEDAAKAAASSAKDTSSRWPFAWLSNGPK</sequence>
<dbReference type="Proteomes" id="UP000289323">
    <property type="component" value="Unassembled WGS sequence"/>
</dbReference>
<dbReference type="InterPro" id="IPR036705">
    <property type="entry name" value="Ribosyl_crysJ1_sf"/>
</dbReference>
<dbReference type="InterPro" id="IPR005502">
    <property type="entry name" value="Ribosyl_crysJ1"/>
</dbReference>
<proteinExistence type="predicted"/>
<gene>
    <name evidence="2" type="ORF">TT172_LOCUS8166</name>
</gene>
<dbReference type="Gene3D" id="1.10.4080.10">
    <property type="entry name" value="ADP-ribosylation/Crystallin J1"/>
    <property type="match status" value="1"/>
</dbReference>
<name>A0A3S4F2Y6_9PEZI</name>
<evidence type="ECO:0000313" key="2">
    <source>
        <dbReference type="EMBL" id="SPQ25747.1"/>
    </source>
</evidence>
<dbReference type="EMBL" id="OUUZ01000015">
    <property type="protein sequence ID" value="SPQ25747.1"/>
    <property type="molecule type" value="Genomic_DNA"/>
</dbReference>
<reference evidence="2 3" key="1">
    <citation type="submission" date="2018-04" db="EMBL/GenBank/DDBJ databases">
        <authorList>
            <person name="Huttner S."/>
            <person name="Dainat J."/>
        </authorList>
    </citation>
    <scope>NUCLEOTIDE SEQUENCE [LARGE SCALE GENOMIC DNA]</scope>
</reference>